<dbReference type="Proteomes" id="UP000000343">
    <property type="component" value="Plasmid pACIX902"/>
</dbReference>
<dbReference type="Pfam" id="PF00933">
    <property type="entry name" value="Glyco_hydro_3"/>
    <property type="match status" value="1"/>
</dbReference>
<dbReference type="InterPro" id="IPR017853">
    <property type="entry name" value="GH"/>
</dbReference>
<dbReference type="InterPro" id="IPR036881">
    <property type="entry name" value="Glyco_hydro_3_C_sf"/>
</dbReference>
<dbReference type="EMBL" id="CP002482">
    <property type="protein sequence ID" value="ADW71177.1"/>
    <property type="molecule type" value="Genomic_DNA"/>
</dbReference>
<keyword evidence="7" id="KW-0614">Plasmid</keyword>
<accession>E8X6M7</accession>
<dbReference type="InterPro" id="IPR026891">
    <property type="entry name" value="Fn3-like"/>
</dbReference>
<dbReference type="GO" id="GO:0008422">
    <property type="term" value="F:beta-glucosidase activity"/>
    <property type="evidence" value="ECO:0007669"/>
    <property type="project" value="UniProtKB-EC"/>
</dbReference>
<comment type="similarity">
    <text evidence="1 4">Belongs to the glycosyl hydrolase 3 family.</text>
</comment>
<dbReference type="InterPro" id="IPR002772">
    <property type="entry name" value="Glyco_hydro_3_C"/>
</dbReference>
<dbReference type="InterPro" id="IPR001764">
    <property type="entry name" value="Glyco_hydro_3_N"/>
</dbReference>
<dbReference type="EC" id="3.2.1.21" evidence="7"/>
<dbReference type="SMART" id="SM01217">
    <property type="entry name" value="Fn3_like"/>
    <property type="match status" value="1"/>
</dbReference>
<dbReference type="InterPro" id="IPR036962">
    <property type="entry name" value="Glyco_hydro_3_N_sf"/>
</dbReference>
<dbReference type="KEGG" id="acm:AciX9_3900"/>
<reference evidence="8" key="1">
    <citation type="submission" date="2011-01" db="EMBL/GenBank/DDBJ databases">
        <title>Complete sequence of plasmid2 of Acidobacterium sp. MP5ACTX9.</title>
        <authorList>
            <consortium name="US DOE Joint Genome Institute"/>
            <person name="Lucas S."/>
            <person name="Copeland A."/>
            <person name="Lapidus A."/>
            <person name="Cheng J.-F."/>
            <person name="Goodwin L."/>
            <person name="Pitluck S."/>
            <person name="Teshima H."/>
            <person name="Detter J.C."/>
            <person name="Han C."/>
            <person name="Tapia R."/>
            <person name="Land M."/>
            <person name="Hauser L."/>
            <person name="Kyrpides N."/>
            <person name="Ivanova N."/>
            <person name="Ovchinnikova G."/>
            <person name="Pagani I."/>
            <person name="Rawat S.R."/>
            <person name="Mannisto M."/>
            <person name="Haggblom M.M."/>
            <person name="Woyke T."/>
        </authorList>
    </citation>
    <scope>NUCLEOTIDE SEQUENCE [LARGE SCALE GENOMIC DNA]</scope>
    <source>
        <strain evidence="8">MP5ACTX9</strain>
        <plasmid evidence="8">Plasmid pACIX902</plasmid>
    </source>
</reference>
<dbReference type="Gene3D" id="2.60.40.10">
    <property type="entry name" value="Immunoglobulins"/>
    <property type="match status" value="1"/>
</dbReference>
<gene>
    <name evidence="7" type="ordered locus">AciX9_3900</name>
</gene>
<dbReference type="Pfam" id="PF14310">
    <property type="entry name" value="Fn3-like"/>
    <property type="match status" value="1"/>
</dbReference>
<dbReference type="PRINTS" id="PR00133">
    <property type="entry name" value="GLHYDRLASE3"/>
</dbReference>
<dbReference type="PANTHER" id="PTHR42715:SF10">
    <property type="entry name" value="BETA-GLUCOSIDASE"/>
    <property type="match status" value="1"/>
</dbReference>
<dbReference type="InterPro" id="IPR013783">
    <property type="entry name" value="Ig-like_fold"/>
</dbReference>
<dbReference type="OrthoDB" id="9805821at2"/>
<keyword evidence="4 7" id="KW-0326">Glycosidase</keyword>
<organism evidence="8">
    <name type="scientific">Granulicella tundricola (strain ATCC BAA-1859 / DSM 23138 / MP5ACTX9)</name>
    <dbReference type="NCBI Taxonomy" id="1198114"/>
    <lineage>
        <taxon>Bacteria</taxon>
        <taxon>Pseudomonadati</taxon>
        <taxon>Acidobacteriota</taxon>
        <taxon>Terriglobia</taxon>
        <taxon>Terriglobales</taxon>
        <taxon>Acidobacteriaceae</taxon>
        <taxon>Granulicella</taxon>
    </lineage>
</organism>
<evidence type="ECO:0000259" key="6">
    <source>
        <dbReference type="SMART" id="SM01217"/>
    </source>
</evidence>
<dbReference type="RefSeq" id="WP_013582195.1">
    <property type="nucleotide sequence ID" value="NC_015065.1"/>
</dbReference>
<dbReference type="InterPro" id="IPR019800">
    <property type="entry name" value="Glyco_hydro_3_AS"/>
</dbReference>
<sequence>MKLKYFGRKGLALISLALPIAAVAQAAPQHAWDQKALSSGERAALVLKQMTLDEKIAFIHGYGMPIEPGADALSNGGAGGNVGVPRLGIPRIEMADAAYGVTRSAPNGRYATALPSVLAATSSWEPKSAYAYGALIGTELRQQGYNMTLGGGVNLTREPRDGRTFEYAGEDPLLAGTMDGNLMRGEQDQHVLGDIKHYAINDQEDGRFAVNAEIDKRSMRESDLLAFQIALEIAHPSAVMCSYNRVNSVYSCENDYLLHDVLKGDFHFDGFVISDWGGTHSTAKASHAGLDMEQPEDFFYGAEMKKQVQAGTVPMAELDDHVLRILRAEFASGVVDDPPQKGVVDADHGNNVAQTLAEKSIVLLKNDHSILPLDASKPMTIAVIGSHADVAIIGGGGSAQVDPPGGSPVPPPPPGNGVFDALIRPAWFRDSPLKAIQAEFPKAHVVYASGDDIAAAASLAHSADVALVFGSQWSAESLDLKTLDLGPDQDALIAAVGKANPRTIAIVESGGPIVMPWHDQVGGIVEAWFPGIRGAEALASILSGAVNPSAKLPVSFPLTEADLPHPKLNTPPAASEPHINKGDTLHDVMKELGDGLPTFPMVYDEKLKVGYKWYDAEHTNVLFPFGHGLSYTTYAYSGLSVERTATGLTIHFTVQNTGKRAGDEIAQVYAALPASAGEPPHRLVGWSRLALAPGESKLATITVDRRMLSIFDEKQNAFSLLPGSYQLLVGASSRDLGLKQEISLK</sequence>
<dbReference type="AlphaFoldDB" id="E8X6M7"/>
<proteinExistence type="inferred from homology"/>
<evidence type="ECO:0000313" key="7">
    <source>
        <dbReference type="EMBL" id="ADW71177.1"/>
    </source>
</evidence>
<evidence type="ECO:0000256" key="2">
    <source>
        <dbReference type="ARBA" id="ARBA00022801"/>
    </source>
</evidence>
<feature type="signal peptide" evidence="5">
    <location>
        <begin position="1"/>
        <end position="26"/>
    </location>
</feature>
<dbReference type="GO" id="GO:0005975">
    <property type="term" value="P:carbohydrate metabolic process"/>
    <property type="evidence" value="ECO:0007669"/>
    <property type="project" value="InterPro"/>
</dbReference>
<dbReference type="SUPFAM" id="SSF51445">
    <property type="entry name" value="(Trans)glycosidases"/>
    <property type="match status" value="1"/>
</dbReference>
<dbReference type="SUPFAM" id="SSF52279">
    <property type="entry name" value="Beta-D-glucan exohydrolase, C-terminal domain"/>
    <property type="match status" value="1"/>
</dbReference>
<geneLocation type="plasmid" evidence="7 8">
    <name>pACIX902</name>
</geneLocation>
<dbReference type="InterPro" id="IPR050288">
    <property type="entry name" value="Cellulose_deg_GH3"/>
</dbReference>
<evidence type="ECO:0000256" key="4">
    <source>
        <dbReference type="RuleBase" id="RU361161"/>
    </source>
</evidence>
<keyword evidence="8" id="KW-1185">Reference proteome</keyword>
<keyword evidence="3" id="KW-0119">Carbohydrate metabolism</keyword>
<evidence type="ECO:0000313" key="8">
    <source>
        <dbReference type="Proteomes" id="UP000000343"/>
    </source>
</evidence>
<dbReference type="Gene3D" id="3.20.20.300">
    <property type="entry name" value="Glycoside hydrolase, family 3, N-terminal domain"/>
    <property type="match status" value="1"/>
</dbReference>
<dbReference type="PANTHER" id="PTHR42715">
    <property type="entry name" value="BETA-GLUCOSIDASE"/>
    <property type="match status" value="1"/>
</dbReference>
<evidence type="ECO:0000256" key="1">
    <source>
        <dbReference type="ARBA" id="ARBA00005336"/>
    </source>
</evidence>
<keyword evidence="2 4" id="KW-0378">Hydrolase</keyword>
<keyword evidence="5" id="KW-0732">Signal</keyword>
<evidence type="ECO:0000256" key="5">
    <source>
        <dbReference type="SAM" id="SignalP"/>
    </source>
</evidence>
<evidence type="ECO:0000256" key="3">
    <source>
        <dbReference type="ARBA" id="ARBA00023277"/>
    </source>
</evidence>
<name>E8X6M7_GRATM</name>
<dbReference type="HOGENOM" id="CLU_004542_4_1_0"/>
<protein>
    <submittedName>
        <fullName evidence="7">Beta-glucosidase</fullName>
        <ecNumber evidence="7">3.2.1.21</ecNumber>
    </submittedName>
</protein>
<feature type="domain" description="Fibronectin type III-like" evidence="6">
    <location>
        <begin position="664"/>
        <end position="733"/>
    </location>
</feature>
<dbReference type="Pfam" id="PF01915">
    <property type="entry name" value="Glyco_hydro_3_C"/>
    <property type="match status" value="1"/>
</dbReference>
<dbReference type="Gene3D" id="3.40.50.1700">
    <property type="entry name" value="Glycoside hydrolase family 3 C-terminal domain"/>
    <property type="match status" value="1"/>
</dbReference>
<dbReference type="PROSITE" id="PS00775">
    <property type="entry name" value="GLYCOSYL_HYDROL_F3"/>
    <property type="match status" value="1"/>
</dbReference>
<feature type="chain" id="PRO_5003230804" evidence="5">
    <location>
        <begin position="27"/>
        <end position="745"/>
    </location>
</feature>